<dbReference type="Proteomes" id="UP000887565">
    <property type="component" value="Unplaced"/>
</dbReference>
<dbReference type="AlphaFoldDB" id="A0A915KQC0"/>
<sequence>MLQSIEFVTFDKRKACKAPDKASLDGICPTIITESGSRTRISRIPKSLKGVSHRTDRIMRYSSSLISITKSESKKIFNATRRKDRRQRKFHGVVQANFSILFNYKFLAPKI</sequence>
<dbReference type="WBParaSite" id="nRc.2.0.1.t40664-RA">
    <property type="protein sequence ID" value="nRc.2.0.1.t40664-RA"/>
    <property type="gene ID" value="nRc.2.0.1.g40664"/>
</dbReference>
<keyword evidence="1" id="KW-1185">Reference proteome</keyword>
<organism evidence="1 2">
    <name type="scientific">Romanomermis culicivorax</name>
    <name type="common">Nematode worm</name>
    <dbReference type="NCBI Taxonomy" id="13658"/>
    <lineage>
        <taxon>Eukaryota</taxon>
        <taxon>Metazoa</taxon>
        <taxon>Ecdysozoa</taxon>
        <taxon>Nematoda</taxon>
        <taxon>Enoplea</taxon>
        <taxon>Dorylaimia</taxon>
        <taxon>Mermithida</taxon>
        <taxon>Mermithoidea</taxon>
        <taxon>Mermithidae</taxon>
        <taxon>Romanomermis</taxon>
    </lineage>
</organism>
<name>A0A915KQC0_ROMCU</name>
<evidence type="ECO:0000313" key="2">
    <source>
        <dbReference type="WBParaSite" id="nRc.2.0.1.t40664-RA"/>
    </source>
</evidence>
<protein>
    <submittedName>
        <fullName evidence="2">Uncharacterized protein</fullName>
    </submittedName>
</protein>
<evidence type="ECO:0000313" key="1">
    <source>
        <dbReference type="Proteomes" id="UP000887565"/>
    </source>
</evidence>
<proteinExistence type="predicted"/>
<reference evidence="2" key="1">
    <citation type="submission" date="2022-11" db="UniProtKB">
        <authorList>
            <consortium name="WormBaseParasite"/>
        </authorList>
    </citation>
    <scope>IDENTIFICATION</scope>
</reference>
<accession>A0A915KQC0</accession>